<keyword evidence="9" id="KW-1185">Reference proteome</keyword>
<evidence type="ECO:0000256" key="4">
    <source>
        <dbReference type="ARBA" id="ARBA00022801"/>
    </source>
</evidence>
<evidence type="ECO:0000256" key="5">
    <source>
        <dbReference type="ARBA" id="ARBA00023277"/>
    </source>
</evidence>
<sequence length="735" mass="78628">MRTGIVASLLTSILTHEASAACSSALLIDNFSTWSSNTNSLDYWVSDDGSMTAISASGNVLSFQPAASSYFYETIPCQATTTNGYNSIQFAIKGPAGGSISLEIQSRTSCSATSYTSKYYTITDLISSTQTVTIPLSPFTGANLNAITAFFGCSTGASPSSILPSSSKKVGSGSVTASLSKTSSTKISSSSSSSVKTSSLSRYLTTLITSSASATPSGTCSNLLTDDWVSQSRLTFLYYNAMLEPSSDDATMNSIVVGSPSANQVALTPKDTSSYFYSQVGCVNTKNIYGGVSLRIKAAAGTTFTVELQSSSACSQDVYTAVDQTTTQLGWTFDGTEKLYSIPFLKFSSLDATKIVAVFFIGFTKPVSFGPMAFYCGNTASEFIVTTTSVSAGPSSTVAAPAGTAAALVIDEFASSSSNALEYWHGANDSITLTWGTKQLTIKSTDPDYSFYTQVTASCRDMTSYKGSYLHIAYSGTNAFTVALQQHNTACNNSHASATDIYIPMSHFNNEFGRVIGVALKGFYKPDALILSKIEIVPSIPAGFTIPNKLPSAQLVFACKRPNSFAFAIDDGNPQYAQQVLRIIKEEDIKVTFFTVSAPLLDPSTNLSNELENDVAAVQRALGGSQHTAYFRPPFGTEGAQLRQRLVRATQSESSYATMWSVDVEDWLWAQTATPEEQLVSFQRGVDRGGNLVVMHYLCPSTVSYLQQFIQIAKKTGKQLMRVDQCMMDLNALPL</sequence>
<dbReference type="PANTHER" id="PTHR46471">
    <property type="entry name" value="CHITIN DEACETYLASE"/>
    <property type="match status" value="1"/>
</dbReference>
<evidence type="ECO:0000313" key="8">
    <source>
        <dbReference type="EMBL" id="OCL12405.1"/>
    </source>
</evidence>
<reference evidence="8 9" key="1">
    <citation type="journal article" date="2016" name="Nat. Commun.">
        <title>Ectomycorrhizal ecology is imprinted in the genome of the dominant symbiotic fungus Cenococcum geophilum.</title>
        <authorList>
            <consortium name="DOE Joint Genome Institute"/>
            <person name="Peter M."/>
            <person name="Kohler A."/>
            <person name="Ohm R.A."/>
            <person name="Kuo A."/>
            <person name="Krutzmann J."/>
            <person name="Morin E."/>
            <person name="Arend M."/>
            <person name="Barry K.W."/>
            <person name="Binder M."/>
            <person name="Choi C."/>
            <person name="Clum A."/>
            <person name="Copeland A."/>
            <person name="Grisel N."/>
            <person name="Haridas S."/>
            <person name="Kipfer T."/>
            <person name="LaButti K."/>
            <person name="Lindquist E."/>
            <person name="Lipzen A."/>
            <person name="Maire R."/>
            <person name="Meier B."/>
            <person name="Mihaltcheva S."/>
            <person name="Molinier V."/>
            <person name="Murat C."/>
            <person name="Poggeler S."/>
            <person name="Quandt C.A."/>
            <person name="Sperisen C."/>
            <person name="Tritt A."/>
            <person name="Tisserant E."/>
            <person name="Crous P.W."/>
            <person name="Henrissat B."/>
            <person name="Nehls U."/>
            <person name="Egli S."/>
            <person name="Spatafora J.W."/>
            <person name="Grigoriev I.V."/>
            <person name="Martin F.M."/>
        </authorList>
    </citation>
    <scope>NUCLEOTIDE SEQUENCE [LARGE SCALE GENOMIC DNA]</scope>
    <source>
        <strain evidence="8 9">CBS 207.34</strain>
    </source>
</reference>
<dbReference type="Gene3D" id="2.60.120.430">
    <property type="entry name" value="Galactose-binding lectin"/>
    <property type="match status" value="1"/>
</dbReference>
<dbReference type="GO" id="GO:0005975">
    <property type="term" value="P:carbohydrate metabolic process"/>
    <property type="evidence" value="ECO:0007669"/>
    <property type="project" value="InterPro"/>
</dbReference>
<keyword evidence="2" id="KW-0479">Metal-binding</keyword>
<dbReference type="GO" id="GO:0046872">
    <property type="term" value="F:metal ion binding"/>
    <property type="evidence" value="ECO:0007669"/>
    <property type="project" value="UniProtKB-KW"/>
</dbReference>
<protein>
    <submittedName>
        <fullName evidence="8">Carbohydrate esterase family 4 protein</fullName>
    </submittedName>
</protein>
<accession>A0A8E2F8U1</accession>
<dbReference type="Proteomes" id="UP000250140">
    <property type="component" value="Unassembled WGS sequence"/>
</dbReference>
<dbReference type="OrthoDB" id="2128708at2759"/>
<organism evidence="8 9">
    <name type="scientific">Glonium stellatum</name>
    <dbReference type="NCBI Taxonomy" id="574774"/>
    <lineage>
        <taxon>Eukaryota</taxon>
        <taxon>Fungi</taxon>
        <taxon>Dikarya</taxon>
        <taxon>Ascomycota</taxon>
        <taxon>Pezizomycotina</taxon>
        <taxon>Dothideomycetes</taxon>
        <taxon>Pleosporomycetidae</taxon>
        <taxon>Gloniales</taxon>
        <taxon>Gloniaceae</taxon>
        <taxon>Glonium</taxon>
    </lineage>
</organism>
<dbReference type="PANTHER" id="PTHR46471:SF6">
    <property type="entry name" value="GLYCOSYL HYDROLASE"/>
    <property type="match status" value="1"/>
</dbReference>
<keyword evidence="4" id="KW-0378">Hydrolase</keyword>
<dbReference type="SUPFAM" id="SSF88713">
    <property type="entry name" value="Glycoside hydrolase/deacetylase"/>
    <property type="match status" value="1"/>
</dbReference>
<dbReference type="CDD" id="cd10917">
    <property type="entry name" value="CE4_NodB_like_6s_7s"/>
    <property type="match status" value="1"/>
</dbReference>
<dbReference type="AlphaFoldDB" id="A0A8E2F8U1"/>
<dbReference type="InterPro" id="IPR011330">
    <property type="entry name" value="Glyco_hydro/deAcase_b/a-brl"/>
</dbReference>
<evidence type="ECO:0000256" key="3">
    <source>
        <dbReference type="ARBA" id="ARBA00022729"/>
    </source>
</evidence>
<feature type="chain" id="PRO_5034574420" evidence="7">
    <location>
        <begin position="21"/>
        <end position="735"/>
    </location>
</feature>
<proteinExistence type="predicted"/>
<gene>
    <name evidence="8" type="ORF">AOQ84DRAFT_395702</name>
</gene>
<evidence type="ECO:0000256" key="6">
    <source>
        <dbReference type="ARBA" id="ARBA00023285"/>
    </source>
</evidence>
<comment type="cofactor">
    <cofactor evidence="1">
        <name>Co(2+)</name>
        <dbReference type="ChEBI" id="CHEBI:48828"/>
    </cofactor>
</comment>
<feature type="signal peptide" evidence="7">
    <location>
        <begin position="1"/>
        <end position="20"/>
    </location>
</feature>
<dbReference type="GO" id="GO:0016787">
    <property type="term" value="F:hydrolase activity"/>
    <property type="evidence" value="ECO:0007669"/>
    <property type="project" value="UniProtKB-KW"/>
</dbReference>
<evidence type="ECO:0000313" key="9">
    <source>
        <dbReference type="Proteomes" id="UP000250140"/>
    </source>
</evidence>
<keyword evidence="3 7" id="KW-0732">Signal</keyword>
<dbReference type="Gene3D" id="3.20.20.370">
    <property type="entry name" value="Glycoside hydrolase/deacetylase"/>
    <property type="match status" value="2"/>
</dbReference>
<name>A0A8E2F8U1_9PEZI</name>
<evidence type="ECO:0000256" key="7">
    <source>
        <dbReference type="SAM" id="SignalP"/>
    </source>
</evidence>
<evidence type="ECO:0000256" key="2">
    <source>
        <dbReference type="ARBA" id="ARBA00022723"/>
    </source>
</evidence>
<keyword evidence="6" id="KW-0170">Cobalt</keyword>
<keyword evidence="5" id="KW-0119">Carbohydrate metabolism</keyword>
<dbReference type="EMBL" id="KV748881">
    <property type="protein sequence ID" value="OCL12405.1"/>
    <property type="molecule type" value="Genomic_DNA"/>
</dbReference>
<evidence type="ECO:0000256" key="1">
    <source>
        <dbReference type="ARBA" id="ARBA00001941"/>
    </source>
</evidence>